<reference evidence="2" key="1">
    <citation type="submission" date="2016-10" db="EMBL/GenBank/DDBJ databases">
        <authorList>
            <person name="Varghese N."/>
            <person name="Submissions S."/>
        </authorList>
    </citation>
    <scope>NUCLEOTIDE SEQUENCE [LARGE SCALE GENOMIC DNA]</scope>
    <source>
        <strain evidence="2">CGMCC 4.3530</strain>
    </source>
</reference>
<dbReference type="AlphaFoldDB" id="A0A1H3TRC2"/>
<dbReference type="STRING" id="418495.SAMN05216215_10905"/>
<protein>
    <recommendedName>
        <fullName evidence="3">Excreted virulence factor EspC, type VII ESX diderm</fullName>
    </recommendedName>
</protein>
<organism evidence="1 2">
    <name type="scientific">Saccharopolyspora shandongensis</name>
    <dbReference type="NCBI Taxonomy" id="418495"/>
    <lineage>
        <taxon>Bacteria</taxon>
        <taxon>Bacillati</taxon>
        <taxon>Actinomycetota</taxon>
        <taxon>Actinomycetes</taxon>
        <taxon>Pseudonocardiales</taxon>
        <taxon>Pseudonocardiaceae</taxon>
        <taxon>Saccharopolyspora</taxon>
    </lineage>
</organism>
<accession>A0A1H3TRC2</accession>
<proteinExistence type="predicted"/>
<dbReference type="Proteomes" id="UP000199529">
    <property type="component" value="Unassembled WGS sequence"/>
</dbReference>
<dbReference type="OrthoDB" id="3698529at2"/>
<sequence length="111" mass="11249">MGDGFEVDPAALRDAASRITDAVVGMAASQLANLAAPAGDFGHDGVHQALIDFCSGVELSAQILAQTSESASTALHDTARSYIDRDLEAQAAVQKVVGEIASPNGPADGGR</sequence>
<evidence type="ECO:0000313" key="1">
    <source>
        <dbReference type="EMBL" id="SDZ52660.1"/>
    </source>
</evidence>
<evidence type="ECO:0008006" key="3">
    <source>
        <dbReference type="Google" id="ProtNLM"/>
    </source>
</evidence>
<dbReference type="RefSeq" id="WP_093278363.1">
    <property type="nucleotide sequence ID" value="NZ_FNOK01000090.1"/>
</dbReference>
<evidence type="ECO:0000313" key="2">
    <source>
        <dbReference type="Proteomes" id="UP000199529"/>
    </source>
</evidence>
<name>A0A1H3TRC2_9PSEU</name>
<gene>
    <name evidence="1" type="ORF">SAMN05216215_10905</name>
</gene>
<keyword evidence="2" id="KW-1185">Reference proteome</keyword>
<dbReference type="EMBL" id="FNOK01000090">
    <property type="protein sequence ID" value="SDZ52660.1"/>
    <property type="molecule type" value="Genomic_DNA"/>
</dbReference>